<evidence type="ECO:0000256" key="10">
    <source>
        <dbReference type="ARBA" id="ARBA00032062"/>
    </source>
</evidence>
<evidence type="ECO:0000256" key="4">
    <source>
        <dbReference type="ARBA" id="ARBA00011335"/>
    </source>
</evidence>
<dbReference type="PANTHER" id="PTHR12154:SF4">
    <property type="entry name" value="UDP-N-ACETYLGLUCOSAMINE TRANSFERASE SUBUNIT ALG14 HOMOLOG"/>
    <property type="match status" value="1"/>
</dbReference>
<name>A0A9W8HE46_9FUNG</name>
<keyword evidence="12" id="KW-0645">Protease</keyword>
<dbReference type="SUPFAM" id="SSF53756">
    <property type="entry name" value="UDP-Glycosyltransferase/glycogen phosphorylase"/>
    <property type="match status" value="1"/>
</dbReference>
<dbReference type="GO" id="GO:0031965">
    <property type="term" value="C:nuclear membrane"/>
    <property type="evidence" value="ECO:0007669"/>
    <property type="project" value="UniProtKB-SubCell"/>
</dbReference>
<dbReference type="Proteomes" id="UP001140217">
    <property type="component" value="Unassembled WGS sequence"/>
</dbReference>
<keyword evidence="13" id="KW-1185">Reference proteome</keyword>
<sequence>MEMHVPLPSLAACGGAAAAAVVALLLLRLYFVLPGLGGGGAGVAAARRQQRRRRGKAVARGTGDTLLCVVLGSGGHTAEMARLLRGVDFERHRRRLYVVGSDDALSVGQVGELERGRPGDYRIAVVPRSRAVGQPWRSTPASAARCLARVVALMYRHRPDAVLCNGPANCVVVCLVALLPRILAIKRIPIVYVESFARVATLSLSGRIVYLLADRFVVQWPALAAQYPRAEYIPHLV</sequence>
<organism evidence="12 13">
    <name type="scientific">Coemansia javaensis</name>
    <dbReference type="NCBI Taxonomy" id="2761396"/>
    <lineage>
        <taxon>Eukaryota</taxon>
        <taxon>Fungi</taxon>
        <taxon>Fungi incertae sedis</taxon>
        <taxon>Zoopagomycota</taxon>
        <taxon>Kickxellomycotina</taxon>
        <taxon>Kickxellomycetes</taxon>
        <taxon>Kickxellales</taxon>
        <taxon>Kickxellaceae</taxon>
        <taxon>Coemansia</taxon>
    </lineage>
</organism>
<keyword evidence="8 11" id="KW-1133">Transmembrane helix</keyword>
<accession>A0A9W8HE46</accession>
<evidence type="ECO:0000256" key="6">
    <source>
        <dbReference type="ARBA" id="ARBA00022692"/>
    </source>
</evidence>
<keyword evidence="7 11" id="KW-0256">Endoplasmic reticulum</keyword>
<evidence type="ECO:0000313" key="13">
    <source>
        <dbReference type="Proteomes" id="UP001140217"/>
    </source>
</evidence>
<evidence type="ECO:0000256" key="1">
    <source>
        <dbReference type="ARBA" id="ARBA00004389"/>
    </source>
</evidence>
<keyword evidence="9 11" id="KW-0472">Membrane</keyword>
<keyword evidence="12" id="KW-0378">Hydrolase</keyword>
<evidence type="ECO:0000256" key="7">
    <source>
        <dbReference type="ARBA" id="ARBA00022824"/>
    </source>
</evidence>
<evidence type="ECO:0000256" key="5">
    <source>
        <dbReference type="ARBA" id="ARBA00017467"/>
    </source>
</evidence>
<feature type="transmembrane region" description="Helical" evidence="11">
    <location>
        <begin position="28"/>
        <end position="46"/>
    </location>
</feature>
<dbReference type="GO" id="GO:0006488">
    <property type="term" value="P:dolichol-linked oligosaccharide biosynthetic process"/>
    <property type="evidence" value="ECO:0007669"/>
    <property type="project" value="InterPro"/>
</dbReference>
<dbReference type="Pfam" id="PF08660">
    <property type="entry name" value="Alg14"/>
    <property type="match status" value="1"/>
</dbReference>
<comment type="subcellular location">
    <subcellularLocation>
        <location evidence="1 11">Endoplasmic reticulum membrane</location>
        <topology evidence="1 11">Single-pass membrane protein</topology>
    </subcellularLocation>
    <subcellularLocation>
        <location evidence="2">Nucleus membrane</location>
        <topology evidence="2">Single-pass membrane protein</topology>
    </subcellularLocation>
</comment>
<comment type="caution">
    <text evidence="12">The sequence shown here is derived from an EMBL/GenBank/DDBJ whole genome shotgun (WGS) entry which is preliminary data.</text>
</comment>
<gene>
    <name evidence="12" type="primary">STE23_2</name>
    <name evidence="11" type="synonym">ALG14</name>
    <name evidence="12" type="ORF">H4R18_002760</name>
</gene>
<evidence type="ECO:0000313" key="12">
    <source>
        <dbReference type="EMBL" id="KAJ2781616.1"/>
    </source>
</evidence>
<dbReference type="GO" id="GO:0043541">
    <property type="term" value="C:UDP-N-acetylglucosamine transferase complex"/>
    <property type="evidence" value="ECO:0007669"/>
    <property type="project" value="TreeGrafter"/>
</dbReference>
<comment type="similarity">
    <text evidence="3 11">Belongs to the ALG14 family.</text>
</comment>
<keyword evidence="6 11" id="KW-0812">Transmembrane</keyword>
<evidence type="ECO:0000256" key="8">
    <source>
        <dbReference type="ARBA" id="ARBA00022989"/>
    </source>
</evidence>
<evidence type="ECO:0000256" key="3">
    <source>
        <dbReference type="ARBA" id="ARBA00009731"/>
    </source>
</evidence>
<dbReference type="OrthoDB" id="17098at2759"/>
<comment type="function">
    <text evidence="11">Involved in protein N-glycosylation. Essential for the second step of the dolichol-linked oligosaccharide pathway. Anchors the catalytic subunit ALG13 to the ER.</text>
</comment>
<keyword evidence="12" id="KW-0482">Metalloprotease</keyword>
<dbReference type="PANTHER" id="PTHR12154">
    <property type="entry name" value="GLYCOSYL TRANSFERASE-RELATED"/>
    <property type="match status" value="1"/>
</dbReference>
<reference evidence="12" key="1">
    <citation type="submission" date="2022-07" db="EMBL/GenBank/DDBJ databases">
        <title>Phylogenomic reconstructions and comparative analyses of Kickxellomycotina fungi.</title>
        <authorList>
            <person name="Reynolds N.K."/>
            <person name="Stajich J.E."/>
            <person name="Barry K."/>
            <person name="Grigoriev I.V."/>
            <person name="Crous P."/>
            <person name="Smith M.E."/>
        </authorList>
    </citation>
    <scope>NUCLEOTIDE SEQUENCE</scope>
    <source>
        <strain evidence="12">NBRC 105414</strain>
    </source>
</reference>
<dbReference type="GO" id="GO:0008237">
    <property type="term" value="F:metallopeptidase activity"/>
    <property type="evidence" value="ECO:0007669"/>
    <property type="project" value="UniProtKB-KW"/>
</dbReference>
<dbReference type="InterPro" id="IPR013969">
    <property type="entry name" value="Oligosacch_biosynth_Alg14"/>
</dbReference>
<dbReference type="EMBL" id="JANBUL010000098">
    <property type="protein sequence ID" value="KAJ2781616.1"/>
    <property type="molecule type" value="Genomic_DNA"/>
</dbReference>
<dbReference type="GO" id="GO:0004577">
    <property type="term" value="F:N-acetylglucosaminyldiphosphodolichol N-acetylglucosaminyltransferase activity"/>
    <property type="evidence" value="ECO:0007669"/>
    <property type="project" value="TreeGrafter"/>
</dbReference>
<evidence type="ECO:0000256" key="11">
    <source>
        <dbReference type="RuleBase" id="RU362127"/>
    </source>
</evidence>
<comment type="subunit">
    <text evidence="4 11">Heterodimer with ALG13 to form a functional enzyme.</text>
</comment>
<protein>
    <recommendedName>
        <fullName evidence="5 11">UDP-N-acetylglucosamine transferase subunit ALG14</fullName>
    </recommendedName>
    <alternativeName>
        <fullName evidence="10 11">Asparagine-linked glycosylation protein 14</fullName>
    </alternativeName>
</protein>
<dbReference type="AlphaFoldDB" id="A0A9W8HE46"/>
<proteinExistence type="inferred from homology"/>
<evidence type="ECO:0000256" key="2">
    <source>
        <dbReference type="ARBA" id="ARBA00004590"/>
    </source>
</evidence>
<evidence type="ECO:0000256" key="9">
    <source>
        <dbReference type="ARBA" id="ARBA00023136"/>
    </source>
</evidence>
<dbReference type="Gene3D" id="3.40.50.2000">
    <property type="entry name" value="Glycogen Phosphorylase B"/>
    <property type="match status" value="1"/>
</dbReference>